<evidence type="ECO:0000259" key="5">
    <source>
        <dbReference type="PROSITE" id="PS01031"/>
    </source>
</evidence>
<dbReference type="Gene3D" id="2.60.40.790">
    <property type="match status" value="1"/>
</dbReference>
<evidence type="ECO:0000256" key="4">
    <source>
        <dbReference type="SAM" id="MobiDB-lite"/>
    </source>
</evidence>
<dbReference type="PROSITE" id="PS01031">
    <property type="entry name" value="SHSP"/>
    <property type="match status" value="1"/>
</dbReference>
<dbReference type="STRING" id="478820.A0A196SPD2"/>
<accession>A0A196SPD2</accession>
<feature type="domain" description="SHSP" evidence="5">
    <location>
        <begin position="179"/>
        <end position="289"/>
    </location>
</feature>
<comment type="caution">
    <text evidence="6">The sequence shown here is derived from an EMBL/GenBank/DDBJ whole genome shotgun (WGS) entry which is preliminary data.</text>
</comment>
<dbReference type="AlphaFoldDB" id="A0A196SPD2"/>
<keyword evidence="7" id="KW-1185">Reference proteome</keyword>
<feature type="region of interest" description="Disordered" evidence="4">
    <location>
        <begin position="130"/>
        <end position="154"/>
    </location>
</feature>
<evidence type="ECO:0000256" key="1">
    <source>
        <dbReference type="ARBA" id="ARBA00023016"/>
    </source>
</evidence>
<evidence type="ECO:0000313" key="7">
    <source>
        <dbReference type="Proteomes" id="UP000078348"/>
    </source>
</evidence>
<dbReference type="InterPro" id="IPR008978">
    <property type="entry name" value="HSP20-like_chaperone"/>
</dbReference>
<dbReference type="OrthoDB" id="1431247at2759"/>
<gene>
    <name evidence="6" type="ORF">AV274_0235</name>
</gene>
<organism evidence="6 7">
    <name type="scientific">Blastocystis sp. subtype 1 (strain ATCC 50177 / NandII)</name>
    <dbReference type="NCBI Taxonomy" id="478820"/>
    <lineage>
        <taxon>Eukaryota</taxon>
        <taxon>Sar</taxon>
        <taxon>Stramenopiles</taxon>
        <taxon>Bigyra</taxon>
        <taxon>Opalozoa</taxon>
        <taxon>Opalinata</taxon>
        <taxon>Blastocystidae</taxon>
        <taxon>Blastocystis</taxon>
    </lineage>
</organism>
<sequence>MSLFVSQPPSHGVRNNDRSHNAPRFQSLGTQSKKMKRGRENSMPNPFLASKANTAARPSLPTCPREFLSSIPHPLPSGIGTQYLRSMRDIAAITGEAPPFMMRMLNARSSLPSFLSSPDVQAKRMCTKYGPAPQAEGTGNNTPKNGTPPIQRETNGDVQREVPIISTSGLPADTSVKRIWPVMGFGKLEIHERQSSYCFELDIPGVTKDRIDVSLKPSSIVVECTRDPVPYAPDRYHHIERPAGKLIRTIQLPSKADPDAISCSYVNGVLFIEVGKKEVTEEVVKVVVK</sequence>
<reference evidence="6 7" key="1">
    <citation type="submission" date="2016-05" db="EMBL/GenBank/DDBJ databases">
        <title>Nuclear genome of Blastocystis sp. subtype 1 NandII.</title>
        <authorList>
            <person name="Gentekaki E."/>
            <person name="Curtis B."/>
            <person name="Stairs C."/>
            <person name="Eme L."/>
            <person name="Herman E."/>
            <person name="Klimes V."/>
            <person name="Arias M.C."/>
            <person name="Elias M."/>
            <person name="Hilliou F."/>
            <person name="Klute M."/>
            <person name="Malik S.-B."/>
            <person name="Pightling A."/>
            <person name="Rachubinski R."/>
            <person name="Salas D."/>
            <person name="Schlacht A."/>
            <person name="Suga H."/>
            <person name="Archibald J."/>
            <person name="Ball S.G."/>
            <person name="Clark G."/>
            <person name="Dacks J."/>
            <person name="Van Der Giezen M."/>
            <person name="Tsaousis A."/>
            <person name="Roger A."/>
        </authorList>
    </citation>
    <scope>NUCLEOTIDE SEQUENCE [LARGE SCALE GENOMIC DNA]</scope>
    <source>
        <strain evidence="7">ATCC 50177 / NandII</strain>
    </source>
</reference>
<dbReference type="Pfam" id="PF00011">
    <property type="entry name" value="HSP20"/>
    <property type="match status" value="1"/>
</dbReference>
<proteinExistence type="inferred from homology"/>
<dbReference type="SUPFAM" id="SSF49764">
    <property type="entry name" value="HSP20-like chaperones"/>
    <property type="match status" value="1"/>
</dbReference>
<comment type="similarity">
    <text evidence="2 3">Belongs to the small heat shock protein (HSP20) family.</text>
</comment>
<dbReference type="PANTHER" id="PTHR11527">
    <property type="entry name" value="HEAT-SHOCK PROTEIN 20 FAMILY MEMBER"/>
    <property type="match status" value="1"/>
</dbReference>
<dbReference type="InterPro" id="IPR031107">
    <property type="entry name" value="Small_HSP"/>
</dbReference>
<dbReference type="EMBL" id="LXWW01000010">
    <property type="protein sequence ID" value="OAO18037.1"/>
    <property type="molecule type" value="Genomic_DNA"/>
</dbReference>
<keyword evidence="1 6" id="KW-0346">Stress response</keyword>
<evidence type="ECO:0000313" key="6">
    <source>
        <dbReference type="EMBL" id="OAO18037.1"/>
    </source>
</evidence>
<dbReference type="InterPro" id="IPR002068">
    <property type="entry name" value="A-crystallin/Hsp20_dom"/>
</dbReference>
<evidence type="ECO:0000256" key="3">
    <source>
        <dbReference type="RuleBase" id="RU003616"/>
    </source>
</evidence>
<dbReference type="CDD" id="cd06464">
    <property type="entry name" value="ACD_sHsps-like"/>
    <property type="match status" value="1"/>
</dbReference>
<feature type="region of interest" description="Disordered" evidence="4">
    <location>
        <begin position="1"/>
        <end position="58"/>
    </location>
</feature>
<protein>
    <submittedName>
        <fullName evidence="6">Small heat shock protein</fullName>
    </submittedName>
</protein>
<dbReference type="Proteomes" id="UP000078348">
    <property type="component" value="Unassembled WGS sequence"/>
</dbReference>
<evidence type="ECO:0000256" key="2">
    <source>
        <dbReference type="PROSITE-ProRule" id="PRU00285"/>
    </source>
</evidence>
<name>A0A196SPD2_BLAHN</name>